<reference evidence="3" key="1">
    <citation type="journal article" date="2019" name="Int. J. Syst. Evol. Microbiol.">
        <title>The Global Catalogue of Microorganisms (GCM) 10K type strain sequencing project: providing services to taxonomists for standard genome sequencing and annotation.</title>
        <authorList>
            <consortium name="The Broad Institute Genomics Platform"/>
            <consortium name="The Broad Institute Genome Sequencing Center for Infectious Disease"/>
            <person name="Wu L."/>
            <person name="Ma J."/>
        </authorList>
    </citation>
    <scope>NUCLEOTIDE SEQUENCE [LARGE SCALE GENOMIC DNA]</scope>
    <source>
        <strain evidence="3">JCM 4087</strain>
    </source>
</reference>
<feature type="domain" description="DUF4145" evidence="1">
    <location>
        <begin position="160"/>
        <end position="253"/>
    </location>
</feature>
<dbReference type="InterPro" id="IPR025285">
    <property type="entry name" value="DUF4145"/>
</dbReference>
<gene>
    <name evidence="2" type="ORF">ACFPT7_14730</name>
</gene>
<proteinExistence type="predicted"/>
<dbReference type="Proteomes" id="UP001596091">
    <property type="component" value="Unassembled WGS sequence"/>
</dbReference>
<sequence>MAIQIERLNTLLLQMAADSAPGREFATSIAELARSGRFANLRAVLPTVVYEELWDRYQLNPAAFIEQWEQLAREMQQGFIQHARQRLTSLTRLQQAGNNQAPAWKSIQLALDSSHNDLLRAAVATEFLDLVEPAVARATHLRECVVSTPSSEEADRYLDEATRCYFFALFTASAVMCRSVLEEAIKQRLPESMHRQIRTRYRNAPTLGNLLHEVNNNLNATGIDPRFPRLANAVNDIGKKAVHQGLLSEDEARTCLQNAREALQMLLGRELSSVPRLQRTMQ</sequence>
<dbReference type="Pfam" id="PF13643">
    <property type="entry name" value="DUF4145"/>
    <property type="match status" value="1"/>
</dbReference>
<organism evidence="2 3">
    <name type="scientific">Acidicapsa dinghuensis</name>
    <dbReference type="NCBI Taxonomy" id="2218256"/>
    <lineage>
        <taxon>Bacteria</taxon>
        <taxon>Pseudomonadati</taxon>
        <taxon>Acidobacteriota</taxon>
        <taxon>Terriglobia</taxon>
        <taxon>Terriglobales</taxon>
        <taxon>Acidobacteriaceae</taxon>
        <taxon>Acidicapsa</taxon>
    </lineage>
</organism>
<evidence type="ECO:0000259" key="1">
    <source>
        <dbReference type="Pfam" id="PF13643"/>
    </source>
</evidence>
<accession>A0ABW1EHT4</accession>
<evidence type="ECO:0000313" key="3">
    <source>
        <dbReference type="Proteomes" id="UP001596091"/>
    </source>
</evidence>
<comment type="caution">
    <text evidence="2">The sequence shown here is derived from an EMBL/GenBank/DDBJ whole genome shotgun (WGS) entry which is preliminary data.</text>
</comment>
<evidence type="ECO:0000313" key="2">
    <source>
        <dbReference type="EMBL" id="MFC5863559.1"/>
    </source>
</evidence>
<dbReference type="RefSeq" id="WP_263340236.1">
    <property type="nucleotide sequence ID" value="NZ_JAGSYH010000005.1"/>
</dbReference>
<dbReference type="EMBL" id="JBHSPH010000005">
    <property type="protein sequence ID" value="MFC5863559.1"/>
    <property type="molecule type" value="Genomic_DNA"/>
</dbReference>
<name>A0ABW1EHT4_9BACT</name>
<protein>
    <submittedName>
        <fullName evidence="2">DUF4145 domain-containing protein</fullName>
    </submittedName>
</protein>
<keyword evidence="3" id="KW-1185">Reference proteome</keyword>